<dbReference type="Pfam" id="PF13193">
    <property type="entry name" value="AMP-binding_C"/>
    <property type="match status" value="2"/>
</dbReference>
<reference evidence="6 7" key="1">
    <citation type="submission" date="2016-08" db="EMBL/GenBank/DDBJ databases">
        <authorList>
            <person name="Seilhamer J.J."/>
        </authorList>
    </citation>
    <scope>NUCLEOTIDE SEQUENCE [LARGE SCALE GENOMIC DNA]</scope>
    <source>
        <strain evidence="6 7">A37T2</strain>
    </source>
</reference>
<dbReference type="CDD" id="cd19531">
    <property type="entry name" value="LCL_NRPS-like"/>
    <property type="match status" value="1"/>
</dbReference>
<dbReference type="InterPro" id="IPR020806">
    <property type="entry name" value="PKS_PP-bd"/>
</dbReference>
<dbReference type="NCBIfam" id="TIGR01720">
    <property type="entry name" value="NRPS-para261"/>
    <property type="match status" value="1"/>
</dbReference>
<dbReference type="Pfam" id="PF00501">
    <property type="entry name" value="AMP-binding"/>
    <property type="match status" value="3"/>
</dbReference>
<dbReference type="GO" id="GO:0043041">
    <property type="term" value="P:amino acid activation for nonribosomal peptide biosynthetic process"/>
    <property type="evidence" value="ECO:0007669"/>
    <property type="project" value="TreeGrafter"/>
</dbReference>
<evidence type="ECO:0000313" key="7">
    <source>
        <dbReference type="Proteomes" id="UP000242818"/>
    </source>
</evidence>
<dbReference type="InterPro" id="IPR036736">
    <property type="entry name" value="ACP-like_sf"/>
</dbReference>
<dbReference type="CDD" id="cd17646">
    <property type="entry name" value="A_NRPS_AB3403-like"/>
    <property type="match status" value="1"/>
</dbReference>
<dbReference type="Gene3D" id="2.30.38.10">
    <property type="entry name" value="Luciferase, Domain 3"/>
    <property type="match status" value="3"/>
</dbReference>
<feature type="domain" description="Carrier" evidence="5">
    <location>
        <begin position="1043"/>
        <end position="1117"/>
    </location>
</feature>
<evidence type="ECO:0000256" key="2">
    <source>
        <dbReference type="ARBA" id="ARBA00022450"/>
    </source>
</evidence>
<dbReference type="EMBL" id="FMAR01000001">
    <property type="protein sequence ID" value="SCB73583.1"/>
    <property type="molecule type" value="Genomic_DNA"/>
</dbReference>
<dbReference type="InterPro" id="IPR045851">
    <property type="entry name" value="AMP-bd_C_sf"/>
</dbReference>
<comment type="cofactor">
    <cofactor evidence="1">
        <name>pantetheine 4'-phosphate</name>
        <dbReference type="ChEBI" id="CHEBI:47942"/>
    </cofactor>
</comment>
<dbReference type="SMART" id="SM00823">
    <property type="entry name" value="PKS_PP"/>
    <property type="match status" value="3"/>
</dbReference>
<dbReference type="NCBIfam" id="NF003417">
    <property type="entry name" value="PRK04813.1"/>
    <property type="match status" value="3"/>
</dbReference>
<dbReference type="GO" id="GO:0003824">
    <property type="term" value="F:catalytic activity"/>
    <property type="evidence" value="ECO:0007669"/>
    <property type="project" value="InterPro"/>
</dbReference>
<dbReference type="SUPFAM" id="SSF56801">
    <property type="entry name" value="Acetyl-CoA synthetase-like"/>
    <property type="match status" value="3"/>
</dbReference>
<evidence type="ECO:0000259" key="5">
    <source>
        <dbReference type="PROSITE" id="PS50075"/>
    </source>
</evidence>
<dbReference type="SUPFAM" id="SSF52777">
    <property type="entry name" value="CoA-dependent acyltransferases"/>
    <property type="match status" value="10"/>
</dbReference>
<dbReference type="InterPro" id="IPR023213">
    <property type="entry name" value="CAT-like_dom_sf"/>
</dbReference>
<dbReference type="FunFam" id="3.40.50.980:FF:000001">
    <property type="entry name" value="Non-ribosomal peptide synthetase"/>
    <property type="match status" value="3"/>
</dbReference>
<keyword evidence="2" id="KW-0596">Phosphopantetheine</keyword>
<dbReference type="SUPFAM" id="SSF47336">
    <property type="entry name" value="ACP-like"/>
    <property type="match status" value="3"/>
</dbReference>
<feature type="domain" description="Carrier" evidence="5">
    <location>
        <begin position="3806"/>
        <end position="3883"/>
    </location>
</feature>
<dbReference type="PROSITE" id="PS00455">
    <property type="entry name" value="AMP_BINDING"/>
    <property type="match status" value="3"/>
</dbReference>
<dbReference type="InterPro" id="IPR009081">
    <property type="entry name" value="PP-bd_ACP"/>
</dbReference>
<dbReference type="Gene3D" id="3.30.300.30">
    <property type="match status" value="3"/>
</dbReference>
<dbReference type="Proteomes" id="UP000242818">
    <property type="component" value="Unassembled WGS sequence"/>
</dbReference>
<gene>
    <name evidence="6" type="ORF">GA0116948_101107</name>
</gene>
<dbReference type="InterPro" id="IPR025110">
    <property type="entry name" value="AMP-bd_C"/>
</dbReference>
<keyword evidence="3" id="KW-0597">Phosphoprotein</keyword>
<dbReference type="GO" id="GO:0005737">
    <property type="term" value="C:cytoplasm"/>
    <property type="evidence" value="ECO:0007669"/>
    <property type="project" value="TreeGrafter"/>
</dbReference>
<dbReference type="PANTHER" id="PTHR45527">
    <property type="entry name" value="NONRIBOSOMAL PEPTIDE SYNTHETASE"/>
    <property type="match status" value="1"/>
</dbReference>
<dbReference type="GO" id="GO:0031177">
    <property type="term" value="F:phosphopantetheine binding"/>
    <property type="evidence" value="ECO:0007669"/>
    <property type="project" value="InterPro"/>
</dbReference>
<dbReference type="InterPro" id="IPR001242">
    <property type="entry name" value="Condensation_dom"/>
</dbReference>
<evidence type="ECO:0000256" key="3">
    <source>
        <dbReference type="ARBA" id="ARBA00022553"/>
    </source>
</evidence>
<dbReference type="STRING" id="1335309.GA0116948_101107"/>
<dbReference type="FunFam" id="3.40.50.980:FF:000002">
    <property type="entry name" value="Enterobactin synthetase component F"/>
    <property type="match status" value="1"/>
</dbReference>
<keyword evidence="7" id="KW-1185">Reference proteome</keyword>
<dbReference type="InterPro" id="IPR006162">
    <property type="entry name" value="Ppantetheine_attach_site"/>
</dbReference>
<proteinExistence type="predicted"/>
<sequence>MNNNSASPVDFNTEDVVTLLSNASRKGISISLDGQKLLLSNNGSGLENQALMEMIIVRKEEIRSFLRHALAGNGDAGAPPSIKSSAVSAYPAPLSFAQENLWFINNLEGSLHYHLPLAYTIKGDIDPQLLETALMEIIRRHESLRTVFKAEKGIPYQEPVTADAWKLVKQYEGNSDVIRNFIHQPFSLCDDYMLRALLCRQKEQEHVLVVVIHHIAADGWSVPLLMQELTALYSALQAQQTPQLIPLPVQYADYARWEHDAAQNHLFDKQLAYWEQQLKGSEDIYLPADFKRPLTPGSQGGTLHWELPAALSAAVKLYAAQQNVTPYMLLITVFNVLLHRYAGQRDIAIGTPVANRQHPETLALIGYFVNTVVIRSQLDPFMSFSALLKELKQTTLTAFEHQEVPFSKVVKQLKRERTANLHPLFQVMFAYQPAQMQDLRLGAATLAPYAVAYEIAKFDLTLTAVDHPAGITLLFEYSANLFVQATIQRMAAHFEALLSAALSSPEITISRLNMLTEDEHILLQSYNDTAVATPPDRTLVDDFNAQVASCPDAPALVFEDAVCSYRELDSASNQLAHLLMAHGIGAGTPVVICLDRSFEMMTGLLGILKAGGAYVPVDPQYPQARIHFIINDTNARVVLTQQKYAGALPGDITVFSLDEQPYAAYPTAAPARRYNAAQPAYIIYTSGTTGQPKGVMNLHRGIYNRLLWMQAYLQLDEQAVYLQKTTFCFDVSIWELFMPLMTGARLVLPRPGGQQDPLYLQELIAHHGVTLVHFVPSMLSVFLQEATALLCNSLQAVICSGEELTPAVAAACREVLPAVPLYNFYGPTEAAIEVTAMKVEDPYKYASGIPIGRPVSNVQLYIVNEGGSLQPPGISGELLIGGIQVAEGYLDRPAQTAAAFTINPVNGNDLYQVYHTGDKAMWLPDGNIAYLGRGDQQVKIRGYRIETAEIEKVMEMQPLVRQAQVLVKEQSSGSKWLVAYVTTHPGFSSHDLQQALKLLLPEYMQPSRIIELDSFPLSASGKINRSALPEPDQQAGVAHAFIAPFTEIQLKLAAIWEALLQVSPVGIHDNFFELGGDSIIAIQLVSRAKDAGLHLVVRDIFEYQTISKQEHHMRQQHELLNEQGRLTGPAALLPIQIQFFNKQLAQPDFYNQSLTLNVQKTIREDRLKVAWAQLLEQHDALRFCYKEEEGTIRQLYGNQAPVFETVVAPVSGNLHEYCMTLFAQQQAALSLSEGKLARCLFVKTPADTAENYLFIVIHHLAIDGVSWRMLIDELRNFITQPATRSTLRLPDKGTSFRQWSELLKKWANSPVFLQEHAYWKNISEQYVPLPLEISGGEKATFETVTYATRTLDVSTTSLLQKEANRVLGTDVQDLLLSAGTYAICNWTGSPNCTVALEGHGRGLQPDNADLSRTAGWFTSLYPVLLSLPPGETLLTQVAAIKEQLRATPHKGLGYGMLRYLGPEHLRRTLDADICDIIFNYLGNLDNLFAASGGIAYNSSFQPANIAAGNILDSKLEFSCYISNRQLHTDIRYSTAAYTKATIEHIADVFQERLKEIIRSCAVKQARIKTPADYGLSHIAGWQPLQQFIAQRPGLQDIYPLSPLQEGIIFHSIYQHTPGAYIVQFSCDFTNGIDIEKLQTAWAVIIQKHTVLRTGFVTDTFDRPVQYVMENVSLPVTVLDYRYMQESLMAAALDVFLTNDRQMPFNLDEPPLFRITLMYMPGGGVKMVWTNHHLILDGWSLMVLLQELLALYHATTGSVVTPQDEYRELITSLQHMPDVQVMMQWSEWLCGLQQPTLLPFITSSAASNTVFGNTTAHFHITPERGAVLQVYARKHHLTVNTLMQGAWAYLLSRYNGQKNVVFGTTVSGRSVRVANAESRVGLYVNTIPVYAAVNEKIPVADWLRQLQEHHVRCREAGHVSLATLQTLTRIGPVMFDTLLVFENYPAGAMQELQQSLLVSNMATAEQTNYSLTVSVKVSRDQLDLSFAYNDELLPTATVNLVAAQLMELLEAMAGEAITEVSGLAVITAGITHWQQLREGNKKFRFITATGPGNSCVQQWPLPASLQAGLALKAAEWQVMPHDLFLAACFAAVKLFSYDNDITIALAAEKYLPVRMALPPFTGWNTWVKQVQAARRTALENAAWWEATAAPSITDLWFDDEDNTPNGALFYLHAKADQVTLSYNDTFIDTQLAADFGAYLLQMLQAMAGTATDTTSLLPAATSQLLLHDFNNTGISYKTTTILALFAEQVRAVPGAAAVKYESQVLSYAALDARSNQFAHYLGRYVKPGVIVPVCLERSAEMLVVLLGILKAGCAYAPIDPGYPAERSQRILDELQARVFITDKPSALHTADDCRLITLTEVWPAIGIESTEPLMVELNAEMPAYVLYTSGTTGSPKGVVVTHRGLHNLIASTISLLDASREIRMLSVTTYCFDISAFEYFMPLCAGAQVDIASAAVAADPRLLAERLTATGSTHLLTTPSRWQLLLATGWDNPGGTLILTAGEPLTAQLHAQLAAISNGKPVWNLYGPTETTIFSSAVALQAHQEVTIGRPVANTRFYILDENLHLMPVGASGEVYISGDGVAHGYYNQPALTAEKFLNNPYAVPGHERMYKTGDAGRWLPNGAILLSGRTDNQVKLRGYRIELGDVEAALLEYPGIHAATVVYCGQAPHDFLAAYYLSEKALPPVLLREHMGRLLPSYMVPAAYQQMDRFPLNTSGKVNRKALPPIHADNNGDIATGNNNDVSTADIVVADHAEMRMIKVWSSVLKRRQVTPESNFFSLGGDSIKAIQLSNKVAAEFDLVTQVAAIFKHKTLAAYTRSVLAGTHTIHHNKEVAAQLETIAAAFLLRHPELASLVSDVYPAADIQKGMIFHAWQSPGAYHNQTVHTVHYEEARISFFDKAVAMLVTRHEILRTAFVQDEEGLLQVVYKTADPVIAHYDLCDKNEAAQQAYIHRYLTEDKLLPFPHATPGLFRFAVFKRGVARYCICFSCHHAIIDGWSDASLNTALHQVLERLYKGEDYHLPSLKNNYKIFVTARMADAANEALVAYWVRQLKGYKRYRFGGPKELTSTVNIEEQQLTGELLSALETQASGWQMGLRDLFLAAYLVTLKLFSFESDLTVGLVVNNRPPVEDGDKMLGCFLNTVPVRSVIPPDQNWEQYCRLVHTQLNEQRPYEGVSFMRIVEAVGASGQDGNPITDLLFNYIDFHVYDKLTDAGMPGDAELQGQIRINAKCSMHVNRTGGKLQFSLVYDTGFISATTAANVAAHYLRALEHIAWLPGLPANAATLLAPATKQTLLHHFNDTAAVFSGHTILSLIAAQVLATPEATAITYTSESVSYAMLDAHSNQLAHYLRRYAGAGTIVPVCLERSRSMLIVLLGILKAGCAYAPIDPDHPAERSQRILDDLQPRVLITDKPVNLHPPESCHVIILESAWAAIQEESHAPLPEVPTADMLAYVLYTSGTTGHPKGVMITHRALHNLIAATIALLHTNQTVKVLSVTTYCFDISVFEYFMPLFAGGQVDIASAAVAADPRLLAERMAATGPTHLLTTPSRWQMLLDTGWRNPAGTLLLTAGEPLSVLLHARLAALSNGRPVWNLYGPTETTIFSSAVALMQHDVITIGKPIANTRFYILDENQSLLPPGAAGDLYISGAGVAQGYYHLPALTAEKFVPNPFAAPGYETMYKTGDTGYWTPSGNIALNGRSDHQVKLRGYRIEPGEIETQLLSFPLIKEAVVVVAEVMNEQCLVAYFVATAPVANDVIRQHLATLLPDYMIPEIFNQISHLPLTPNGKTDRKALPEPVRYISAAQETAFLNSTEEKLAAIWSAILKLGDRLPAPRDSFFQLGGNSIKAFYLVNKINEVFGKKTDIRTVFTTPTLSAMAAAMDAQPVTRETDIPRLPFQLQYPVSYAQERIFFDYTRHAHSLLYNISGAYRADTTDMANLESVLRALAAHHPALRTVFTLTPAGVMQEILEDTSITIEKLTAADEEEAAIVFSQFVRSFNITIAPPVRFGWLQLQSGGAYLLIDLHHIICDGISFNVLINDFNRIASGETPAPSPVRYVDYAGWQRSEQVSLRQQRAFWKQTMGKYFTPPELPVNAVAEDADITVAGVLPLLLEDDVYHQVKAFGARYGLSDFMTLLAAYYILLHKISGSDTIIIATDAIGRTDHALHNVVGTFVNILPLRQDINPDEDIAVFLSNVKEQVLAAFDNQEVQFDEIVADVRQQFGITHSAFTPVHFSFVNYYDRSSALTINNRMLQPGTLQRARTTQYGFKLQVLEQANGFVIEFIYSKAMYDEGVIAAFLQYYQSILDALLNNVSDIAAIRI</sequence>
<dbReference type="InterPro" id="IPR000873">
    <property type="entry name" value="AMP-dep_synth/lig_dom"/>
</dbReference>
<dbReference type="FunFam" id="1.10.1200.10:FF:000005">
    <property type="entry name" value="Nonribosomal peptide synthetase 1"/>
    <property type="match status" value="1"/>
</dbReference>
<dbReference type="Gene3D" id="3.40.50.980">
    <property type="match status" value="6"/>
</dbReference>
<dbReference type="Gene3D" id="3.30.559.10">
    <property type="entry name" value="Chloramphenicol acetyltransferase-like domain"/>
    <property type="match status" value="5"/>
</dbReference>
<dbReference type="CDD" id="cd05930">
    <property type="entry name" value="A_NRPS"/>
    <property type="match status" value="2"/>
</dbReference>
<accession>A0A1C3YU32</accession>
<feature type="domain" description="Carrier" evidence="5">
    <location>
        <begin position="2748"/>
        <end position="2823"/>
    </location>
</feature>
<dbReference type="PROSITE" id="PS00012">
    <property type="entry name" value="PHOSPHOPANTETHEINE"/>
    <property type="match status" value="2"/>
</dbReference>
<dbReference type="PROSITE" id="PS50075">
    <property type="entry name" value="CARRIER"/>
    <property type="match status" value="3"/>
</dbReference>
<name>A0A1C3YU32_9BACT</name>
<protein>
    <submittedName>
        <fullName evidence="6">Non-ribosomal peptide synthase domain TIGR01720/amino acid adenylation domain-containing protein</fullName>
    </submittedName>
</protein>
<dbReference type="GO" id="GO:0044550">
    <property type="term" value="P:secondary metabolite biosynthetic process"/>
    <property type="evidence" value="ECO:0007669"/>
    <property type="project" value="TreeGrafter"/>
</dbReference>
<dbReference type="Pfam" id="PF00550">
    <property type="entry name" value="PP-binding"/>
    <property type="match status" value="3"/>
</dbReference>
<dbReference type="NCBIfam" id="TIGR01733">
    <property type="entry name" value="AA-adenyl-dom"/>
    <property type="match status" value="3"/>
</dbReference>
<dbReference type="PANTHER" id="PTHR45527:SF1">
    <property type="entry name" value="FATTY ACID SYNTHASE"/>
    <property type="match status" value="1"/>
</dbReference>
<dbReference type="Gene3D" id="1.10.1200.10">
    <property type="entry name" value="ACP-like"/>
    <property type="match status" value="3"/>
</dbReference>
<evidence type="ECO:0000256" key="4">
    <source>
        <dbReference type="ARBA" id="ARBA00022737"/>
    </source>
</evidence>
<dbReference type="OrthoDB" id="4317020at2"/>
<dbReference type="InterPro" id="IPR010060">
    <property type="entry name" value="NRPS_synth"/>
</dbReference>
<dbReference type="Pfam" id="PF00668">
    <property type="entry name" value="Condensation"/>
    <property type="match status" value="5"/>
</dbReference>
<dbReference type="InterPro" id="IPR010071">
    <property type="entry name" value="AA_adenyl_dom"/>
</dbReference>
<organism evidence="6 7">
    <name type="scientific">Chitinophaga costaii</name>
    <dbReference type="NCBI Taxonomy" id="1335309"/>
    <lineage>
        <taxon>Bacteria</taxon>
        <taxon>Pseudomonadati</taxon>
        <taxon>Bacteroidota</taxon>
        <taxon>Chitinophagia</taxon>
        <taxon>Chitinophagales</taxon>
        <taxon>Chitinophagaceae</taxon>
        <taxon>Chitinophaga</taxon>
    </lineage>
</organism>
<evidence type="ECO:0000256" key="1">
    <source>
        <dbReference type="ARBA" id="ARBA00001957"/>
    </source>
</evidence>
<dbReference type="InterPro" id="IPR020845">
    <property type="entry name" value="AMP-binding_CS"/>
</dbReference>
<evidence type="ECO:0000313" key="6">
    <source>
        <dbReference type="EMBL" id="SCB73583.1"/>
    </source>
</evidence>
<dbReference type="Gene3D" id="3.30.559.30">
    <property type="entry name" value="Nonribosomal peptide synthetase, condensation domain"/>
    <property type="match status" value="6"/>
</dbReference>
<dbReference type="FunFam" id="3.40.50.12780:FF:000012">
    <property type="entry name" value="Non-ribosomal peptide synthetase"/>
    <property type="match status" value="1"/>
</dbReference>
<dbReference type="RefSeq" id="WP_089707913.1">
    <property type="nucleotide sequence ID" value="NZ_FMAR01000001.1"/>
</dbReference>
<keyword evidence="4" id="KW-0677">Repeat</keyword>